<feature type="domain" description="Transposase DDE" evidence="1">
    <location>
        <begin position="18"/>
        <end position="57"/>
    </location>
</feature>
<evidence type="ECO:0000313" key="2">
    <source>
        <dbReference type="EMBL" id="GAI40025.1"/>
    </source>
</evidence>
<comment type="caution">
    <text evidence="2">The sequence shown here is derived from an EMBL/GenBank/DDBJ whole genome shotgun (WGS) entry which is preliminary data.</text>
</comment>
<proteinExistence type="predicted"/>
<dbReference type="Pfam" id="PF13612">
    <property type="entry name" value="DDE_Tnp_1_3"/>
    <property type="match status" value="1"/>
</dbReference>
<organism evidence="2">
    <name type="scientific">marine sediment metagenome</name>
    <dbReference type="NCBI Taxonomy" id="412755"/>
    <lineage>
        <taxon>unclassified sequences</taxon>
        <taxon>metagenomes</taxon>
        <taxon>ecological metagenomes</taxon>
    </lineage>
</organism>
<dbReference type="InterPro" id="IPR025668">
    <property type="entry name" value="Tnp_DDE_dom"/>
</dbReference>
<name>X1PLV6_9ZZZZ</name>
<evidence type="ECO:0000259" key="1">
    <source>
        <dbReference type="Pfam" id="PF13612"/>
    </source>
</evidence>
<gene>
    <name evidence="2" type="ORF">S06H3_44499</name>
</gene>
<dbReference type="EMBL" id="BARV01027678">
    <property type="protein sequence ID" value="GAI40025.1"/>
    <property type="molecule type" value="Genomic_DNA"/>
</dbReference>
<dbReference type="AlphaFoldDB" id="X1PLV6"/>
<sequence>MQSVLLPLVIYLKTHCLGKCMGISYIDSTSLKACQIKREHFHKVLKGLAAKGQGSIG</sequence>
<reference evidence="2" key="1">
    <citation type="journal article" date="2014" name="Front. Microbiol.">
        <title>High frequency of phylogenetically diverse reductive dehalogenase-homologous genes in deep subseafloor sedimentary metagenomes.</title>
        <authorList>
            <person name="Kawai M."/>
            <person name="Futagami T."/>
            <person name="Toyoda A."/>
            <person name="Takaki Y."/>
            <person name="Nishi S."/>
            <person name="Hori S."/>
            <person name="Arai W."/>
            <person name="Tsubouchi T."/>
            <person name="Morono Y."/>
            <person name="Uchiyama I."/>
            <person name="Ito T."/>
            <person name="Fujiyama A."/>
            <person name="Inagaki F."/>
            <person name="Takami H."/>
        </authorList>
    </citation>
    <scope>NUCLEOTIDE SEQUENCE</scope>
    <source>
        <strain evidence="2">Expedition CK06-06</strain>
    </source>
</reference>
<accession>X1PLV6</accession>
<protein>
    <recommendedName>
        <fullName evidence="1">Transposase DDE domain-containing protein</fullName>
    </recommendedName>
</protein>